<dbReference type="RefSeq" id="WP_132820881.1">
    <property type="nucleotide sequence ID" value="NZ_SMKI01000381.1"/>
</dbReference>
<proteinExistence type="predicted"/>
<accession>A0A4R4T1T3</accession>
<feature type="region of interest" description="Disordered" evidence="1">
    <location>
        <begin position="47"/>
        <end position="88"/>
    </location>
</feature>
<dbReference type="Proteomes" id="UP000295345">
    <property type="component" value="Unassembled WGS sequence"/>
</dbReference>
<feature type="region of interest" description="Disordered" evidence="1">
    <location>
        <begin position="1"/>
        <end position="21"/>
    </location>
</feature>
<dbReference type="AlphaFoldDB" id="A0A4R4T1T3"/>
<gene>
    <name evidence="2" type="ORF">E1283_27590</name>
</gene>
<dbReference type="EMBL" id="SMKI01000381">
    <property type="protein sequence ID" value="TDC68329.1"/>
    <property type="molecule type" value="Genomic_DNA"/>
</dbReference>
<name>A0A4R4T1T3_9ACTN</name>
<evidence type="ECO:0000313" key="3">
    <source>
        <dbReference type="Proteomes" id="UP000295345"/>
    </source>
</evidence>
<comment type="caution">
    <text evidence="2">The sequence shown here is derived from an EMBL/GenBank/DDBJ whole genome shotgun (WGS) entry which is preliminary data.</text>
</comment>
<keyword evidence="3" id="KW-1185">Reference proteome</keyword>
<feature type="compositionally biased region" description="Basic and acidic residues" evidence="1">
    <location>
        <begin position="68"/>
        <end position="86"/>
    </location>
</feature>
<protein>
    <submittedName>
        <fullName evidence="2">Uncharacterized protein</fullName>
    </submittedName>
</protein>
<dbReference type="OrthoDB" id="4220191at2"/>
<evidence type="ECO:0000313" key="2">
    <source>
        <dbReference type="EMBL" id="TDC68329.1"/>
    </source>
</evidence>
<reference evidence="2 3" key="1">
    <citation type="submission" date="2019-03" db="EMBL/GenBank/DDBJ databases">
        <title>Draft genome sequences of novel Actinobacteria.</title>
        <authorList>
            <person name="Sahin N."/>
            <person name="Ay H."/>
            <person name="Saygin H."/>
        </authorList>
    </citation>
    <scope>NUCLEOTIDE SEQUENCE [LARGE SCALE GENOMIC DNA]</scope>
    <source>
        <strain evidence="2 3">DSM 41900</strain>
    </source>
</reference>
<sequence>MINDHEIDASPLSPRTARTLHPRTHRLREVTKSSSLVHRVLRRITRTAPSRPNIVGERCSGNPQQGPEKGRNMADRSARARSDPRRPARWRSRIAVGVALAALTTTLTVGTSSSAQAYEGYCPSGLTWSYFFNGSYTPEFVAGEYVINSVRPDFLVSEERVVVNGTNREITGSFTSSVSRTFGLTFTVGTSASLFGFLNANVSASITQSTTTTTGVTATTPVPPYGRVIGQYGVEAYAVDYTLREYRSIGALPEAGGLCYLHGSTAGTSVAPTAYTGWRVMPG</sequence>
<dbReference type="SUPFAM" id="SSF56973">
    <property type="entry name" value="Aerolisin/ETX pore-forming domain"/>
    <property type="match status" value="1"/>
</dbReference>
<organism evidence="2 3">
    <name type="scientific">Streptomyces hainanensis</name>
    <dbReference type="NCBI Taxonomy" id="402648"/>
    <lineage>
        <taxon>Bacteria</taxon>
        <taxon>Bacillati</taxon>
        <taxon>Actinomycetota</taxon>
        <taxon>Actinomycetes</taxon>
        <taxon>Kitasatosporales</taxon>
        <taxon>Streptomycetaceae</taxon>
        <taxon>Streptomyces</taxon>
    </lineage>
</organism>
<evidence type="ECO:0000256" key="1">
    <source>
        <dbReference type="SAM" id="MobiDB-lite"/>
    </source>
</evidence>